<reference evidence="1 2" key="1">
    <citation type="submission" date="2024-10" db="EMBL/GenBank/DDBJ databases">
        <title>The Natural Products Discovery Center: Release of the First 8490 Sequenced Strains for Exploring Actinobacteria Biosynthetic Diversity.</title>
        <authorList>
            <person name="Kalkreuter E."/>
            <person name="Kautsar S.A."/>
            <person name="Yang D."/>
            <person name="Bader C.D."/>
            <person name="Teijaro C.N."/>
            <person name="Fluegel L."/>
            <person name="Davis C.M."/>
            <person name="Simpson J.R."/>
            <person name="Lauterbach L."/>
            <person name="Steele A.D."/>
            <person name="Gui C."/>
            <person name="Meng S."/>
            <person name="Li G."/>
            <person name="Viehrig K."/>
            <person name="Ye F."/>
            <person name="Su P."/>
            <person name="Kiefer A.F."/>
            <person name="Nichols A."/>
            <person name="Cepeda A.J."/>
            <person name="Yan W."/>
            <person name="Fan B."/>
            <person name="Jiang Y."/>
            <person name="Adhikari A."/>
            <person name="Zheng C.-J."/>
            <person name="Schuster L."/>
            <person name="Cowan T.M."/>
            <person name="Smanski M.J."/>
            <person name="Chevrette M.G."/>
            <person name="De Carvalho L.P.S."/>
            <person name="Shen B."/>
        </authorList>
    </citation>
    <scope>NUCLEOTIDE SEQUENCE [LARGE SCALE GENOMIC DNA]</scope>
    <source>
        <strain evidence="1 2">NPDC020602</strain>
    </source>
</reference>
<organism evidence="1 2">
    <name type="scientific">Streptomyces litmocidini</name>
    <dbReference type="NCBI Taxonomy" id="67318"/>
    <lineage>
        <taxon>Bacteria</taxon>
        <taxon>Bacillati</taxon>
        <taxon>Actinomycetota</taxon>
        <taxon>Actinomycetes</taxon>
        <taxon>Kitasatosporales</taxon>
        <taxon>Streptomycetaceae</taxon>
        <taxon>Streptomyces</taxon>
    </lineage>
</organism>
<dbReference type="RefSeq" id="WP_359586967.1">
    <property type="nucleotide sequence ID" value="NZ_JBEYXG010000002.1"/>
</dbReference>
<evidence type="ECO:0000313" key="1">
    <source>
        <dbReference type="EMBL" id="MFI1714945.1"/>
    </source>
</evidence>
<name>A0ABW7U9E4_9ACTN</name>
<dbReference type="EMBL" id="JBIRUI010000006">
    <property type="protein sequence ID" value="MFI1714945.1"/>
    <property type="molecule type" value="Genomic_DNA"/>
</dbReference>
<keyword evidence="2" id="KW-1185">Reference proteome</keyword>
<evidence type="ECO:0000313" key="2">
    <source>
        <dbReference type="Proteomes" id="UP001611339"/>
    </source>
</evidence>
<comment type="caution">
    <text evidence="1">The sequence shown here is derived from an EMBL/GenBank/DDBJ whole genome shotgun (WGS) entry which is preliminary data.</text>
</comment>
<sequence>MSLKEHATRVAVLRVLRDTVDAEYRTERHEVLEELRAARAELNLKSVRVTLPDDTPVALLTLVDPKPTVVVADEEAFTAWVADNHPGEVETLVRVRPGWQRQFLARLTCLDPVADPYTGETIPGLGVLSASEPRSFSLRPLPGGWERIARAWHTGTLDLSRLLPLTGGEDLPRKGGADLSSKGGEDP</sequence>
<dbReference type="Proteomes" id="UP001611339">
    <property type="component" value="Unassembled WGS sequence"/>
</dbReference>
<gene>
    <name evidence="1" type="ORF">ACH407_15425</name>
</gene>
<protein>
    <submittedName>
        <fullName evidence="1">Uncharacterized protein</fullName>
    </submittedName>
</protein>
<accession>A0ABW7U9E4</accession>
<proteinExistence type="predicted"/>